<keyword evidence="2" id="KW-0812">Transmembrane</keyword>
<name>A0A1S1R2S0_9ACTN</name>
<evidence type="ECO:0000313" key="3">
    <source>
        <dbReference type="EMBL" id="OHV40217.1"/>
    </source>
</evidence>
<keyword evidence="2" id="KW-0472">Membrane</keyword>
<dbReference type="EMBL" id="MBLM01000080">
    <property type="protein sequence ID" value="OHV40217.1"/>
    <property type="molecule type" value="Genomic_DNA"/>
</dbReference>
<organism evidence="3 4">
    <name type="scientific">Parafrankia colletiae</name>
    <dbReference type="NCBI Taxonomy" id="573497"/>
    <lineage>
        <taxon>Bacteria</taxon>
        <taxon>Bacillati</taxon>
        <taxon>Actinomycetota</taxon>
        <taxon>Actinomycetes</taxon>
        <taxon>Frankiales</taxon>
        <taxon>Frankiaceae</taxon>
        <taxon>Parafrankia</taxon>
    </lineage>
</organism>
<comment type="caution">
    <text evidence="3">The sequence shown here is derived from an EMBL/GenBank/DDBJ whole genome shotgun (WGS) entry which is preliminary data.</text>
</comment>
<keyword evidence="4" id="KW-1185">Reference proteome</keyword>
<evidence type="ECO:0000256" key="1">
    <source>
        <dbReference type="SAM" id="MobiDB-lite"/>
    </source>
</evidence>
<dbReference type="Proteomes" id="UP000179627">
    <property type="component" value="Unassembled WGS sequence"/>
</dbReference>
<feature type="region of interest" description="Disordered" evidence="1">
    <location>
        <begin position="1"/>
        <end position="26"/>
    </location>
</feature>
<dbReference type="OrthoDB" id="19744at1854"/>
<dbReference type="RefSeq" id="WP_071083341.1">
    <property type="nucleotide sequence ID" value="NZ_MBLM01000080.1"/>
</dbReference>
<evidence type="ECO:0000313" key="4">
    <source>
        <dbReference type="Proteomes" id="UP000179627"/>
    </source>
</evidence>
<proteinExistence type="predicted"/>
<feature type="transmembrane region" description="Helical" evidence="2">
    <location>
        <begin position="100"/>
        <end position="118"/>
    </location>
</feature>
<reference evidence="4" key="1">
    <citation type="submission" date="2016-07" db="EMBL/GenBank/DDBJ databases">
        <title>Sequence Frankia sp. strain CcI1.17.</title>
        <authorList>
            <person name="Ghodhbane-Gtari F."/>
            <person name="Swanson E."/>
            <person name="Gueddou A."/>
            <person name="Morris K."/>
            <person name="Hezbri K."/>
            <person name="Ktari A."/>
            <person name="Nouioui I."/>
            <person name="Abebe-Akele F."/>
            <person name="Simpson S."/>
            <person name="Thomas K."/>
            <person name="Gtari M."/>
            <person name="Tisa L.S."/>
            <person name="Hurst S."/>
        </authorList>
    </citation>
    <scope>NUCLEOTIDE SEQUENCE [LARGE SCALE GENOMIC DNA]</scope>
    <source>
        <strain evidence="4">Cc1.17</strain>
    </source>
</reference>
<gene>
    <name evidence="3" type="ORF">CC117_13635</name>
</gene>
<dbReference type="AlphaFoldDB" id="A0A1S1R2S0"/>
<protein>
    <submittedName>
        <fullName evidence="3">Uncharacterized protein</fullName>
    </submittedName>
</protein>
<accession>A0A1S1R2S0</accession>
<keyword evidence="2" id="KW-1133">Transmembrane helix</keyword>
<sequence>MAARSLGFGGRGDRSGPGPPGFRRRLAGRPPWLLAQRSARPVDAPLARHEALVLDVITQRTADGPLPAHALFTRTLPSVDVWHNTVAAEAFDQQWPHRRLINMLCAVAVLFGLAYSLTSSPA</sequence>
<evidence type="ECO:0000256" key="2">
    <source>
        <dbReference type="SAM" id="Phobius"/>
    </source>
</evidence>